<evidence type="ECO:0000313" key="3">
    <source>
        <dbReference type="Proteomes" id="UP000275267"/>
    </source>
</evidence>
<evidence type="ECO:0000256" key="1">
    <source>
        <dbReference type="SAM" id="MobiDB-lite"/>
    </source>
</evidence>
<gene>
    <name evidence="2" type="ORF">C2845_PM13G19540</name>
</gene>
<feature type="compositionally biased region" description="Polar residues" evidence="1">
    <location>
        <begin position="400"/>
        <end position="412"/>
    </location>
</feature>
<accession>A0A3L6RID7</accession>
<sequence>MAPPLDLQPGLDFQSFIWRKLGLPINIRVGLDHESFVLVVSFGRCKLHLSQSSVGEILQATLGGHATAFKVSHLNDRVFSFVVASKLVGFQVGPGPVEVEQGDDLANAPHNQVGAAQNEANADWELWPDAQPNLALNLVVPPPNLGLDLNELPAAQDMAINGGEILNPEDGDAPGEIIIGDAVIDMEVIPNVIEEEDNHVEAPQDIHAEAELVDNAIMDVPPVILGLQAPLNFPENFLVEEFPEDMLMNGEENSEEEDNMGNPVEEVPQLPQENLHLGLVEITPSYSVDPGLADFWAKKKYSQNAEATRFWANYFSNATSSQPSIPIPVEWSNFFTWLLLSPSHFSWASSFLQSKAWDLFSKNNGSIMFSIPSSCPTGVDISCKKNQEVSAKDLKVVLEQSTPPASASPKNQTQEDDSSLQRNSKTKKSEIIVDSSVRRSLRVKNLKKGFKASPCTGKNCLACDKAPPTISPSIIKNLGVDFCKIDEAKLTQDNLQKRKVKTKSVIGSKVKTDLPKKATSTKVEETKSRNKRKEDQKSDEAVVPEGVQQKQVKEKKVKKSAKDADKIPRK</sequence>
<dbReference type="Proteomes" id="UP000275267">
    <property type="component" value="Unassembled WGS sequence"/>
</dbReference>
<protein>
    <submittedName>
        <fullName evidence="2">Uncharacterized protein</fullName>
    </submittedName>
</protein>
<evidence type="ECO:0000313" key="2">
    <source>
        <dbReference type="EMBL" id="RLN04297.1"/>
    </source>
</evidence>
<reference evidence="3" key="1">
    <citation type="journal article" date="2019" name="Nat. Commun.">
        <title>The genome of broomcorn millet.</title>
        <authorList>
            <person name="Zou C."/>
            <person name="Miki D."/>
            <person name="Li D."/>
            <person name="Tang Q."/>
            <person name="Xiao L."/>
            <person name="Rajput S."/>
            <person name="Deng P."/>
            <person name="Jia W."/>
            <person name="Huang R."/>
            <person name="Zhang M."/>
            <person name="Sun Y."/>
            <person name="Hu J."/>
            <person name="Fu X."/>
            <person name="Schnable P.S."/>
            <person name="Li F."/>
            <person name="Zhang H."/>
            <person name="Feng B."/>
            <person name="Zhu X."/>
            <person name="Liu R."/>
            <person name="Schnable J.C."/>
            <person name="Zhu J.-K."/>
            <person name="Zhang H."/>
        </authorList>
    </citation>
    <scope>NUCLEOTIDE SEQUENCE [LARGE SCALE GENOMIC DNA]</scope>
</reference>
<organism evidence="2 3">
    <name type="scientific">Panicum miliaceum</name>
    <name type="common">Proso millet</name>
    <name type="synonym">Broomcorn millet</name>
    <dbReference type="NCBI Taxonomy" id="4540"/>
    <lineage>
        <taxon>Eukaryota</taxon>
        <taxon>Viridiplantae</taxon>
        <taxon>Streptophyta</taxon>
        <taxon>Embryophyta</taxon>
        <taxon>Tracheophyta</taxon>
        <taxon>Spermatophyta</taxon>
        <taxon>Magnoliopsida</taxon>
        <taxon>Liliopsida</taxon>
        <taxon>Poales</taxon>
        <taxon>Poaceae</taxon>
        <taxon>PACMAD clade</taxon>
        <taxon>Panicoideae</taxon>
        <taxon>Panicodae</taxon>
        <taxon>Paniceae</taxon>
        <taxon>Panicinae</taxon>
        <taxon>Panicum</taxon>
        <taxon>Panicum sect. Panicum</taxon>
    </lineage>
</organism>
<keyword evidence="3" id="KW-1185">Reference proteome</keyword>
<dbReference type="PANTHER" id="PTHR33075:SF9">
    <property type="entry name" value="DUF4283 DOMAIN-CONTAINING PROTEIN"/>
    <property type="match status" value="1"/>
</dbReference>
<dbReference type="PANTHER" id="PTHR33075">
    <property type="entry name" value="OS02G0499800 PROTEIN"/>
    <property type="match status" value="1"/>
</dbReference>
<dbReference type="OrthoDB" id="10671498at2759"/>
<dbReference type="EMBL" id="PQIB02000008">
    <property type="protein sequence ID" value="RLN04297.1"/>
    <property type="molecule type" value="Genomic_DNA"/>
</dbReference>
<feature type="compositionally biased region" description="Basic and acidic residues" evidence="1">
    <location>
        <begin position="511"/>
        <end position="540"/>
    </location>
</feature>
<name>A0A3L6RID7_PANMI</name>
<feature type="region of interest" description="Disordered" evidence="1">
    <location>
        <begin position="400"/>
        <end position="428"/>
    </location>
</feature>
<comment type="caution">
    <text evidence="2">The sequence shown here is derived from an EMBL/GenBank/DDBJ whole genome shotgun (WGS) entry which is preliminary data.</text>
</comment>
<proteinExistence type="predicted"/>
<feature type="compositionally biased region" description="Basic and acidic residues" evidence="1">
    <location>
        <begin position="560"/>
        <end position="570"/>
    </location>
</feature>
<dbReference type="AlphaFoldDB" id="A0A3L6RID7"/>
<feature type="region of interest" description="Disordered" evidence="1">
    <location>
        <begin position="511"/>
        <end position="570"/>
    </location>
</feature>